<accession>A0AAD4BZV6</accession>
<comment type="caution">
    <text evidence="1">The sequence shown here is derived from an EMBL/GenBank/DDBJ whole genome shotgun (WGS) entry which is preliminary data.</text>
</comment>
<dbReference type="InterPro" id="IPR009057">
    <property type="entry name" value="Homeodomain-like_sf"/>
</dbReference>
<gene>
    <name evidence="1" type="ORF">L210DRAFT_848292</name>
</gene>
<protein>
    <submittedName>
        <fullName evidence="1">Uncharacterized protein</fullName>
    </submittedName>
</protein>
<evidence type="ECO:0000313" key="1">
    <source>
        <dbReference type="EMBL" id="KAF8444484.1"/>
    </source>
</evidence>
<organism evidence="1 2">
    <name type="scientific">Boletus edulis BED1</name>
    <dbReference type="NCBI Taxonomy" id="1328754"/>
    <lineage>
        <taxon>Eukaryota</taxon>
        <taxon>Fungi</taxon>
        <taxon>Dikarya</taxon>
        <taxon>Basidiomycota</taxon>
        <taxon>Agaricomycotina</taxon>
        <taxon>Agaricomycetes</taxon>
        <taxon>Agaricomycetidae</taxon>
        <taxon>Boletales</taxon>
        <taxon>Boletineae</taxon>
        <taxon>Boletaceae</taxon>
        <taxon>Boletoideae</taxon>
        <taxon>Boletus</taxon>
    </lineage>
</organism>
<reference evidence="1" key="1">
    <citation type="submission" date="2019-10" db="EMBL/GenBank/DDBJ databases">
        <authorList>
            <consortium name="DOE Joint Genome Institute"/>
            <person name="Kuo A."/>
            <person name="Miyauchi S."/>
            <person name="Kiss E."/>
            <person name="Drula E."/>
            <person name="Kohler A."/>
            <person name="Sanchez-Garcia M."/>
            <person name="Andreopoulos B."/>
            <person name="Barry K.W."/>
            <person name="Bonito G."/>
            <person name="Buee M."/>
            <person name="Carver A."/>
            <person name="Chen C."/>
            <person name="Cichocki N."/>
            <person name="Clum A."/>
            <person name="Culley D."/>
            <person name="Crous P.W."/>
            <person name="Fauchery L."/>
            <person name="Girlanda M."/>
            <person name="Hayes R."/>
            <person name="Keri Z."/>
            <person name="LaButti K."/>
            <person name="Lipzen A."/>
            <person name="Lombard V."/>
            <person name="Magnuson J."/>
            <person name="Maillard F."/>
            <person name="Morin E."/>
            <person name="Murat C."/>
            <person name="Nolan M."/>
            <person name="Ohm R."/>
            <person name="Pangilinan J."/>
            <person name="Pereira M."/>
            <person name="Perotto S."/>
            <person name="Peter M."/>
            <person name="Riley R."/>
            <person name="Sitrit Y."/>
            <person name="Stielow B."/>
            <person name="Szollosi G."/>
            <person name="Zifcakova L."/>
            <person name="Stursova M."/>
            <person name="Spatafora J.W."/>
            <person name="Tedersoo L."/>
            <person name="Vaario L.-M."/>
            <person name="Yamada A."/>
            <person name="Yan M."/>
            <person name="Wang P."/>
            <person name="Xu J."/>
            <person name="Bruns T."/>
            <person name="Baldrian P."/>
            <person name="Vilgalys R."/>
            <person name="Henrissat B."/>
            <person name="Grigoriev I.V."/>
            <person name="Hibbett D."/>
            <person name="Nagy L.G."/>
            <person name="Martin F.M."/>
        </authorList>
    </citation>
    <scope>NUCLEOTIDE SEQUENCE</scope>
    <source>
        <strain evidence="1">BED1</strain>
    </source>
</reference>
<dbReference type="EMBL" id="WHUW01000006">
    <property type="protein sequence ID" value="KAF8444484.1"/>
    <property type="molecule type" value="Genomic_DNA"/>
</dbReference>
<dbReference type="Proteomes" id="UP001194468">
    <property type="component" value="Unassembled WGS sequence"/>
</dbReference>
<evidence type="ECO:0000313" key="2">
    <source>
        <dbReference type="Proteomes" id="UP001194468"/>
    </source>
</evidence>
<dbReference type="SUPFAM" id="SSF46689">
    <property type="entry name" value="Homeodomain-like"/>
    <property type="match status" value="1"/>
</dbReference>
<dbReference type="AlphaFoldDB" id="A0AAD4BZV6"/>
<keyword evidence="2" id="KW-1185">Reference proteome</keyword>
<proteinExistence type="predicted"/>
<name>A0AAD4BZV6_BOLED</name>
<reference evidence="1" key="2">
    <citation type="journal article" date="2020" name="Nat. Commun.">
        <title>Large-scale genome sequencing of mycorrhizal fungi provides insights into the early evolution of symbiotic traits.</title>
        <authorList>
            <person name="Miyauchi S."/>
            <person name="Kiss E."/>
            <person name="Kuo A."/>
            <person name="Drula E."/>
            <person name="Kohler A."/>
            <person name="Sanchez-Garcia M."/>
            <person name="Morin E."/>
            <person name="Andreopoulos B."/>
            <person name="Barry K.W."/>
            <person name="Bonito G."/>
            <person name="Buee M."/>
            <person name="Carver A."/>
            <person name="Chen C."/>
            <person name="Cichocki N."/>
            <person name="Clum A."/>
            <person name="Culley D."/>
            <person name="Crous P.W."/>
            <person name="Fauchery L."/>
            <person name="Girlanda M."/>
            <person name="Hayes R.D."/>
            <person name="Keri Z."/>
            <person name="LaButti K."/>
            <person name="Lipzen A."/>
            <person name="Lombard V."/>
            <person name="Magnuson J."/>
            <person name="Maillard F."/>
            <person name="Murat C."/>
            <person name="Nolan M."/>
            <person name="Ohm R.A."/>
            <person name="Pangilinan J."/>
            <person name="Pereira M.F."/>
            <person name="Perotto S."/>
            <person name="Peter M."/>
            <person name="Pfister S."/>
            <person name="Riley R."/>
            <person name="Sitrit Y."/>
            <person name="Stielow J.B."/>
            <person name="Szollosi G."/>
            <person name="Zifcakova L."/>
            <person name="Stursova M."/>
            <person name="Spatafora J.W."/>
            <person name="Tedersoo L."/>
            <person name="Vaario L.M."/>
            <person name="Yamada A."/>
            <person name="Yan M."/>
            <person name="Wang P."/>
            <person name="Xu J."/>
            <person name="Bruns T."/>
            <person name="Baldrian P."/>
            <person name="Vilgalys R."/>
            <person name="Dunand C."/>
            <person name="Henrissat B."/>
            <person name="Grigoriev I.V."/>
            <person name="Hibbett D."/>
            <person name="Nagy L.G."/>
            <person name="Martin F.M."/>
        </authorList>
    </citation>
    <scope>NUCLEOTIDE SEQUENCE</scope>
    <source>
        <strain evidence="1">BED1</strain>
    </source>
</reference>
<sequence length="106" mass="12028">MVNWRISNDLKEIALTFRNNGWPLEDICELLGVLRASCYWWREILEEHGDVSRPPAPLVGPTCKITHAILGAIEQPYSEDSDLFLDEVCTWLAVEHNIEISTSGMS</sequence>